<evidence type="ECO:0000256" key="1">
    <source>
        <dbReference type="SAM" id="MobiDB-lite"/>
    </source>
</evidence>
<name>A0A9P5YIB7_9AGAR</name>
<proteinExistence type="predicted"/>
<protein>
    <submittedName>
        <fullName evidence="2">Uncharacterized protein</fullName>
    </submittedName>
</protein>
<accession>A0A9P5YIB7</accession>
<evidence type="ECO:0000313" key="2">
    <source>
        <dbReference type="EMBL" id="KAF9470432.1"/>
    </source>
</evidence>
<feature type="compositionally biased region" description="Basic and acidic residues" evidence="1">
    <location>
        <begin position="41"/>
        <end position="53"/>
    </location>
</feature>
<evidence type="ECO:0000313" key="3">
    <source>
        <dbReference type="Proteomes" id="UP000807469"/>
    </source>
</evidence>
<dbReference type="EMBL" id="MU156002">
    <property type="protein sequence ID" value="KAF9470432.1"/>
    <property type="molecule type" value="Genomic_DNA"/>
</dbReference>
<feature type="region of interest" description="Disordered" evidence="1">
    <location>
        <begin position="32"/>
        <end position="53"/>
    </location>
</feature>
<dbReference type="AlphaFoldDB" id="A0A9P5YIB7"/>
<gene>
    <name evidence="2" type="ORF">BDN70DRAFT_902110</name>
</gene>
<comment type="caution">
    <text evidence="2">The sequence shown here is derived from an EMBL/GenBank/DDBJ whole genome shotgun (WGS) entry which is preliminary data.</text>
</comment>
<reference evidence="2" key="1">
    <citation type="submission" date="2020-11" db="EMBL/GenBank/DDBJ databases">
        <authorList>
            <consortium name="DOE Joint Genome Institute"/>
            <person name="Ahrendt S."/>
            <person name="Riley R."/>
            <person name="Andreopoulos W."/>
            <person name="Labutti K."/>
            <person name="Pangilinan J."/>
            <person name="Ruiz-Duenas F.J."/>
            <person name="Barrasa J.M."/>
            <person name="Sanchez-Garcia M."/>
            <person name="Camarero S."/>
            <person name="Miyauchi S."/>
            <person name="Serrano A."/>
            <person name="Linde D."/>
            <person name="Babiker R."/>
            <person name="Drula E."/>
            <person name="Ayuso-Fernandez I."/>
            <person name="Pacheco R."/>
            <person name="Padilla G."/>
            <person name="Ferreira P."/>
            <person name="Barriuso J."/>
            <person name="Kellner H."/>
            <person name="Castanera R."/>
            <person name="Alfaro M."/>
            <person name="Ramirez L."/>
            <person name="Pisabarro A.G."/>
            <person name="Kuo A."/>
            <person name="Tritt A."/>
            <person name="Lipzen A."/>
            <person name="He G."/>
            <person name="Yan M."/>
            <person name="Ng V."/>
            <person name="Cullen D."/>
            <person name="Martin F."/>
            <person name="Rosso M.-N."/>
            <person name="Henrissat B."/>
            <person name="Hibbett D."/>
            <person name="Martinez A.T."/>
            <person name="Grigoriev I.V."/>
        </authorList>
    </citation>
    <scope>NUCLEOTIDE SEQUENCE</scope>
    <source>
        <strain evidence="2">CIRM-BRFM 674</strain>
    </source>
</reference>
<dbReference type="Proteomes" id="UP000807469">
    <property type="component" value="Unassembled WGS sequence"/>
</dbReference>
<sequence length="104" mass="12562">MSNDSISTGDSLQYSRHKKYYIDNSETCREKARHRWNGRKLRTDTMSDDQKQDLKARRRQSAAMYREKHREGLMVKQRILRQAKKDEEARKQRAQEYLVMLKQA</sequence>
<organism evidence="2 3">
    <name type="scientific">Pholiota conissans</name>
    <dbReference type="NCBI Taxonomy" id="109636"/>
    <lineage>
        <taxon>Eukaryota</taxon>
        <taxon>Fungi</taxon>
        <taxon>Dikarya</taxon>
        <taxon>Basidiomycota</taxon>
        <taxon>Agaricomycotina</taxon>
        <taxon>Agaricomycetes</taxon>
        <taxon>Agaricomycetidae</taxon>
        <taxon>Agaricales</taxon>
        <taxon>Agaricineae</taxon>
        <taxon>Strophariaceae</taxon>
        <taxon>Pholiota</taxon>
    </lineage>
</organism>
<keyword evidence="3" id="KW-1185">Reference proteome</keyword>